<comment type="pathway">
    <text evidence="3">Polyol metabolism; myo-inositol biosynthesis; myo-inositol from D-glucose 6-phosphate: step 1/2.</text>
</comment>
<evidence type="ECO:0000256" key="4">
    <source>
        <dbReference type="ARBA" id="ARBA00010813"/>
    </source>
</evidence>
<dbReference type="EMBL" id="VZTA01010227">
    <property type="protein sequence ID" value="NXA62532.1"/>
    <property type="molecule type" value="Genomic_DNA"/>
</dbReference>
<dbReference type="AlphaFoldDB" id="A0A7K7XA47"/>
<accession>A0A7K7XA47</accession>
<comment type="catalytic activity">
    <reaction evidence="1">
        <text>D-glucose 6-phosphate = 1D-myo-inositol 3-phosphate</text>
        <dbReference type="Rhea" id="RHEA:10716"/>
        <dbReference type="ChEBI" id="CHEBI:58401"/>
        <dbReference type="ChEBI" id="CHEBI:61548"/>
        <dbReference type="EC" id="5.5.1.4"/>
    </reaction>
</comment>
<dbReference type="PIRSF" id="PIRSF015578">
    <property type="entry name" value="Myoinos-ppht_syn"/>
    <property type="match status" value="1"/>
</dbReference>
<feature type="non-terminal residue" evidence="9">
    <location>
        <position position="437"/>
    </location>
</feature>
<dbReference type="GO" id="GO:0008654">
    <property type="term" value="P:phospholipid biosynthetic process"/>
    <property type="evidence" value="ECO:0007669"/>
    <property type="project" value="InterPro"/>
</dbReference>
<feature type="non-terminal residue" evidence="9">
    <location>
        <position position="1"/>
    </location>
</feature>
<evidence type="ECO:0000256" key="3">
    <source>
        <dbReference type="ARBA" id="ARBA00005117"/>
    </source>
</evidence>
<dbReference type="PANTHER" id="PTHR11510">
    <property type="entry name" value="MYO-INOSITOL-1 PHOSPHATE SYNTHASE"/>
    <property type="match status" value="1"/>
</dbReference>
<feature type="domain" description="Myo-inositol-1-phosphate synthase GAPDH-like" evidence="8">
    <location>
        <begin position="237"/>
        <end position="350"/>
    </location>
</feature>
<evidence type="ECO:0000256" key="5">
    <source>
        <dbReference type="ARBA" id="ARBA00012125"/>
    </source>
</evidence>
<dbReference type="Pfam" id="PF07994">
    <property type="entry name" value="NAD_binding_5"/>
    <property type="match status" value="1"/>
</dbReference>
<evidence type="ECO:0000313" key="9">
    <source>
        <dbReference type="EMBL" id="NXA62532.1"/>
    </source>
</evidence>
<organism evidence="9 10">
    <name type="scientific">Mohoua ochrocephala</name>
    <dbReference type="NCBI Taxonomy" id="874463"/>
    <lineage>
        <taxon>Eukaryota</taxon>
        <taxon>Metazoa</taxon>
        <taxon>Chordata</taxon>
        <taxon>Craniata</taxon>
        <taxon>Vertebrata</taxon>
        <taxon>Euteleostomi</taxon>
        <taxon>Archelosauria</taxon>
        <taxon>Archosauria</taxon>
        <taxon>Dinosauria</taxon>
        <taxon>Saurischia</taxon>
        <taxon>Theropoda</taxon>
        <taxon>Coelurosauria</taxon>
        <taxon>Aves</taxon>
        <taxon>Neognathae</taxon>
        <taxon>Neoaves</taxon>
        <taxon>Telluraves</taxon>
        <taxon>Australaves</taxon>
        <taxon>Passeriformes</taxon>
        <taxon>Meliphagoidea</taxon>
        <taxon>Acanthizidae</taxon>
        <taxon>Mohoua</taxon>
    </lineage>
</organism>
<dbReference type="GO" id="GO:0006021">
    <property type="term" value="P:inositol biosynthetic process"/>
    <property type="evidence" value="ECO:0007669"/>
    <property type="project" value="UniProtKB-UniPathway"/>
</dbReference>
<dbReference type="Gene3D" id="3.40.50.720">
    <property type="entry name" value="NAD(P)-binding Rossmann-like Domain"/>
    <property type="match status" value="2"/>
</dbReference>
<dbReference type="GO" id="GO:0004512">
    <property type="term" value="F:inositol-3-phosphate synthase activity"/>
    <property type="evidence" value="ECO:0007669"/>
    <property type="project" value="UniProtKB-EC"/>
</dbReference>
<evidence type="ECO:0000256" key="6">
    <source>
        <dbReference type="ARBA" id="ARBA00022550"/>
    </source>
</evidence>
<dbReference type="EC" id="5.5.1.4" evidence="5"/>
<reference evidence="9 10" key="1">
    <citation type="submission" date="2019-09" db="EMBL/GenBank/DDBJ databases">
        <title>Bird 10,000 Genomes (B10K) Project - Family phase.</title>
        <authorList>
            <person name="Zhang G."/>
        </authorList>
    </citation>
    <scope>NUCLEOTIDE SEQUENCE [LARGE SCALE GENOMIC DNA]</scope>
    <source>
        <strain evidence="9">B10K-DU-030-22</strain>
        <tissue evidence="9">Blood</tissue>
    </source>
</reference>
<evidence type="ECO:0000256" key="1">
    <source>
        <dbReference type="ARBA" id="ARBA00000113"/>
    </source>
</evidence>
<evidence type="ECO:0000256" key="7">
    <source>
        <dbReference type="ARBA" id="ARBA00025559"/>
    </source>
</evidence>
<protein>
    <recommendedName>
        <fullName evidence="5">inositol-3-phosphate synthase</fullName>
        <ecNumber evidence="5">5.5.1.4</ecNumber>
    </recommendedName>
</protein>
<gene>
    <name evidence="9" type="primary">Isyna1</name>
    <name evidence="9" type="ORF">MOHOCH_R14490</name>
</gene>
<evidence type="ECO:0000313" key="10">
    <source>
        <dbReference type="Proteomes" id="UP000586926"/>
    </source>
</evidence>
<proteinExistence type="inferred from homology"/>
<dbReference type="InterPro" id="IPR036291">
    <property type="entry name" value="NAD(P)-bd_dom_sf"/>
</dbReference>
<comment type="similarity">
    <text evidence="4">Belongs to the myo-inositol 1-phosphate synthase family.</text>
</comment>
<dbReference type="Proteomes" id="UP000586926">
    <property type="component" value="Unassembled WGS sequence"/>
</dbReference>
<dbReference type="InterPro" id="IPR002587">
    <property type="entry name" value="Myo-inos-1-P_Synthase"/>
</dbReference>
<name>A0A7K7XA47_9PASS</name>
<dbReference type="SUPFAM" id="SSF55347">
    <property type="entry name" value="Glyceraldehyde-3-phosphate dehydrogenase-like, C-terminal domain"/>
    <property type="match status" value="1"/>
</dbReference>
<dbReference type="SUPFAM" id="SSF51735">
    <property type="entry name" value="NAD(P)-binding Rossmann-fold domains"/>
    <property type="match status" value="1"/>
</dbReference>
<evidence type="ECO:0000256" key="2">
    <source>
        <dbReference type="ARBA" id="ARBA00001911"/>
    </source>
</evidence>
<evidence type="ECO:0000259" key="8">
    <source>
        <dbReference type="Pfam" id="PF01658"/>
    </source>
</evidence>
<comment type="caution">
    <text evidence="9">The sequence shown here is derived from an EMBL/GenBank/DDBJ whole genome shotgun (WGS) entry which is preliminary data.</text>
</comment>
<dbReference type="FunFam" id="3.40.50.720:FF:000171">
    <property type="entry name" value="inositol-3-phosphate synthase 1"/>
    <property type="match status" value="1"/>
</dbReference>
<comment type="cofactor">
    <cofactor evidence="2">
        <name>NAD(+)</name>
        <dbReference type="ChEBI" id="CHEBI:57540"/>
    </cofactor>
</comment>
<dbReference type="Gene3D" id="3.30.360.10">
    <property type="entry name" value="Dihydrodipicolinate Reductase, domain 2"/>
    <property type="match status" value="1"/>
</dbReference>
<dbReference type="UniPathway" id="UPA00823">
    <property type="reaction ID" value="UER00787"/>
</dbReference>
<keyword evidence="6" id="KW-0398">Inositol biosynthesis</keyword>
<comment type="function">
    <text evidence="7">Key enzyme in myo-inositol biosynthesis pathway that catalyzes the conversion of glucose 6-phosphate to 1-myo-inositol 1-phosphate in a NAD-dependent manner. Rate-limiting enzyme in the synthesis of all inositol-containing compounds.</text>
</comment>
<dbReference type="InterPro" id="IPR013021">
    <property type="entry name" value="Myo-inos-1-P_Synthase_GAPDH"/>
</dbReference>
<dbReference type="Pfam" id="PF01658">
    <property type="entry name" value="Inos-1-P_synth"/>
    <property type="match status" value="1"/>
</dbReference>
<keyword evidence="10" id="KW-1185">Reference proteome</keyword>
<sequence length="437" mass="47775">TMAEPFLVESPNVTYSKDFIEAKYTYSTVHVCKENGVTKVRPCSTHFTFRTGRQVPRLGVMLVGWGGNNGTTVTAAVLANKLGLSWMTKTGRKKANYYGSLLQASTVCLGTGPSGDVYVPFRDLLPMVHPNDIVEQIRRDIRDFKESSGVDKVIVLWTANTERFCDIVPGLNDTADNLLRAIERGLEVSPSTLFAVASILEGCAYINGSPQNTFVPGAVELAAQRRVFIGGDDFKSGQTKLKSVLVDFLVGAGLKTKSIVSYNHLGNNDGKNLSAPQQFRSKEISKSNVVDDTVQANPILYGPQDKPDHCVVIKYVPYVGDSKRALDEYTSEIMMGGTNTIVIHNTCEDSLLASPIILDLAILTELCQRITFCTEADPEFQGFHSVLSILAFLCKAPLVPEGTPVVNALFRQRSCIENILRYPGVHVLVATKCHHPG</sequence>